<name>A0ABQ3V5W8_9CHLR</name>
<dbReference type="EMBL" id="BNJG01000004">
    <property type="protein sequence ID" value="GHO60020.1"/>
    <property type="molecule type" value="Genomic_DNA"/>
</dbReference>
<dbReference type="Proteomes" id="UP000654345">
    <property type="component" value="Unassembled WGS sequence"/>
</dbReference>
<dbReference type="RefSeq" id="WP_201376205.1">
    <property type="nucleotide sequence ID" value="NZ_BNJG01000004.1"/>
</dbReference>
<keyword evidence="2" id="KW-1185">Reference proteome</keyword>
<protein>
    <submittedName>
        <fullName evidence="1">Uncharacterized protein</fullName>
    </submittedName>
</protein>
<reference evidence="1 2" key="1">
    <citation type="journal article" date="2021" name="Int. J. Syst. Evol. Microbiol.">
        <title>Reticulibacter mediterranei gen. nov., sp. nov., within the new family Reticulibacteraceae fam. nov., and Ktedonospora formicarum gen. nov., sp. nov., Ktedonobacter robiniae sp. nov., Dictyobacter formicarum sp. nov. and Dictyobacter arantiisoli sp. nov., belonging to the class Ktedonobacteria.</title>
        <authorList>
            <person name="Yabe S."/>
            <person name="Zheng Y."/>
            <person name="Wang C.M."/>
            <person name="Sakai Y."/>
            <person name="Abe K."/>
            <person name="Yokota A."/>
            <person name="Donadio S."/>
            <person name="Cavaletti L."/>
            <person name="Monciardini P."/>
        </authorList>
    </citation>
    <scope>NUCLEOTIDE SEQUENCE [LARGE SCALE GENOMIC DNA]</scope>
    <source>
        <strain evidence="1 2">SOSP1-30</strain>
    </source>
</reference>
<comment type="caution">
    <text evidence="1">The sequence shown here is derived from an EMBL/GenBank/DDBJ whole genome shotgun (WGS) entry which is preliminary data.</text>
</comment>
<sequence>MVRRGEAHAGVCTGTALWYRFGYDPLPIRWVLTRDPSGKRPAKALFSTDPIQTASQIVSDFMKRWSLEVTFEEGRAHLGIETQRQWSDRAIERSTPLLFGLYSLVTLFGRALHPDGHIPVAQSAWYYKQTATFRDVLALVRRHLWGHRTFPTSPTHPDVVLVPRSTLERLSLAVCS</sequence>
<evidence type="ECO:0000313" key="2">
    <source>
        <dbReference type="Proteomes" id="UP000654345"/>
    </source>
</evidence>
<proteinExistence type="predicted"/>
<organism evidence="1 2">
    <name type="scientific">Ktedonobacter robiniae</name>
    <dbReference type="NCBI Taxonomy" id="2778365"/>
    <lineage>
        <taxon>Bacteria</taxon>
        <taxon>Bacillati</taxon>
        <taxon>Chloroflexota</taxon>
        <taxon>Ktedonobacteria</taxon>
        <taxon>Ktedonobacterales</taxon>
        <taxon>Ktedonobacteraceae</taxon>
        <taxon>Ktedonobacter</taxon>
    </lineage>
</organism>
<accession>A0ABQ3V5W8</accession>
<evidence type="ECO:0000313" key="1">
    <source>
        <dbReference type="EMBL" id="GHO60020.1"/>
    </source>
</evidence>
<gene>
    <name evidence="1" type="ORF">KSB_84950</name>
</gene>